<gene>
    <name evidence="2" type="ORF">PPSIR1_13130</name>
</gene>
<dbReference type="EMBL" id="ABCS01000054">
    <property type="protein sequence ID" value="EDM76958.1"/>
    <property type="molecule type" value="Genomic_DNA"/>
</dbReference>
<feature type="compositionally biased region" description="Low complexity" evidence="1">
    <location>
        <begin position="31"/>
        <end position="52"/>
    </location>
</feature>
<proteinExistence type="predicted"/>
<name>A6GAX3_9BACT</name>
<dbReference type="Proteomes" id="UP000005801">
    <property type="component" value="Unassembled WGS sequence"/>
</dbReference>
<keyword evidence="3" id="KW-1185">Reference proteome</keyword>
<evidence type="ECO:0000313" key="2">
    <source>
        <dbReference type="EMBL" id="EDM76958.1"/>
    </source>
</evidence>
<dbReference type="STRING" id="391625.PPSIR1_13130"/>
<evidence type="ECO:0000256" key="1">
    <source>
        <dbReference type="SAM" id="MobiDB-lite"/>
    </source>
</evidence>
<feature type="compositionally biased region" description="Polar residues" evidence="1">
    <location>
        <begin position="77"/>
        <end position="86"/>
    </location>
</feature>
<accession>A6GAX3</accession>
<feature type="compositionally biased region" description="Low complexity" evidence="1">
    <location>
        <begin position="59"/>
        <end position="69"/>
    </location>
</feature>
<feature type="region of interest" description="Disordered" evidence="1">
    <location>
        <begin position="1"/>
        <end position="149"/>
    </location>
</feature>
<protein>
    <submittedName>
        <fullName evidence="2">Uncharacterized protein</fullName>
    </submittedName>
</protein>
<comment type="caution">
    <text evidence="2">The sequence shown here is derived from an EMBL/GenBank/DDBJ whole genome shotgun (WGS) entry which is preliminary data.</text>
</comment>
<reference evidence="2 3" key="1">
    <citation type="submission" date="2007-06" db="EMBL/GenBank/DDBJ databases">
        <authorList>
            <person name="Shimkets L."/>
            <person name="Ferriera S."/>
            <person name="Johnson J."/>
            <person name="Kravitz S."/>
            <person name="Beeson K."/>
            <person name="Sutton G."/>
            <person name="Rogers Y.-H."/>
            <person name="Friedman R."/>
            <person name="Frazier M."/>
            <person name="Venter J.C."/>
        </authorList>
    </citation>
    <scope>NUCLEOTIDE SEQUENCE [LARGE SCALE GENOMIC DNA]</scope>
    <source>
        <strain evidence="2 3">SIR-1</strain>
    </source>
</reference>
<sequence>MTTMRDSSAWTPTVTTPPVSLSDSNSGGEPSRCSSMSTRTRGSRRLSLARLSVAQATHRSSAAAPARSSTRGRHSPPASQTWSLASPPQVLGSRTKVCPPAPSPSPSPSLGNRMSLRRSRVRGPWPWETTHRCVGTSPTSGRRSTVTTP</sequence>
<evidence type="ECO:0000313" key="3">
    <source>
        <dbReference type="Proteomes" id="UP000005801"/>
    </source>
</evidence>
<feature type="compositionally biased region" description="Polar residues" evidence="1">
    <location>
        <begin position="136"/>
        <end position="149"/>
    </location>
</feature>
<organism evidence="2 3">
    <name type="scientific">Plesiocystis pacifica SIR-1</name>
    <dbReference type="NCBI Taxonomy" id="391625"/>
    <lineage>
        <taxon>Bacteria</taxon>
        <taxon>Pseudomonadati</taxon>
        <taxon>Myxococcota</taxon>
        <taxon>Polyangia</taxon>
        <taxon>Nannocystales</taxon>
        <taxon>Nannocystaceae</taxon>
        <taxon>Plesiocystis</taxon>
    </lineage>
</organism>
<feature type="compositionally biased region" description="Polar residues" evidence="1">
    <location>
        <begin position="1"/>
        <end position="10"/>
    </location>
</feature>
<dbReference type="AlphaFoldDB" id="A6GAX3"/>